<evidence type="ECO:0000256" key="1">
    <source>
        <dbReference type="SAM" id="MobiDB-lite"/>
    </source>
</evidence>
<dbReference type="EMBL" id="JADCTT010000009">
    <property type="protein sequence ID" value="KAF9748006.1"/>
    <property type="molecule type" value="Genomic_DNA"/>
</dbReference>
<name>A0A8H7N3X9_BIOOC</name>
<protein>
    <submittedName>
        <fullName evidence="2">Uncharacterized protein</fullName>
    </submittedName>
</protein>
<accession>A0A8H7N3X9</accession>
<sequence length="567" mass="64454">MMTYKNTVPHLLPRHLYWKSSNEPSWTQRSRATCFPRRSRSSQRTRLRNTQTWQLMGLPGGMNLMVCQNRLRRSSRRTTTTSICTGQLNGMNLMACHPEHPRRNQRTTKMCTLTVQILRESSKMFPRGSTRRRLLRTTMMWGCMVLYDGMNLMGLEILQRKKSPRPTLTFQAMQLGMLQPKMWSCEGTLKKPPKTTRILMGILSKWIALLHHRFILRRLQRRTKISQNTNPQKFDSPDENRPIHPEEASKEYKDLGKYSASFEEAETLERTHPEQLTKQYKDLDKYAPQSFDPANKTYLVHSEEATKAYKDLHLYGTVSHNEPDGLPGKHQDPTSQGLGPYDSKVRAEQEKTLTMGRHWGQANRMSSSTLEDSMDSLDNLTAQDIRADVLRKVQETRQNETLDSAKAEHESSWDATTNQARDQIHDAKTKNTHRLTGNYIQDFSEDFARSWSTENSSTGAALFPKDLSGGDGNHSSSAKSSSVEPEDEPDLESMDGCFPTETFRPEPALNRQLSKKGRNKLNNSATNATVAGTGAGHLATSETGQMPDSEAESFATSQQSENPSRHL</sequence>
<feature type="compositionally biased region" description="Low complexity" evidence="1">
    <location>
        <begin position="522"/>
        <end position="532"/>
    </location>
</feature>
<feature type="compositionally biased region" description="Basic and acidic residues" evidence="1">
    <location>
        <begin position="397"/>
        <end position="412"/>
    </location>
</feature>
<feature type="compositionally biased region" description="Acidic residues" evidence="1">
    <location>
        <begin position="484"/>
        <end position="493"/>
    </location>
</feature>
<reference evidence="2" key="1">
    <citation type="submission" date="2020-10" db="EMBL/GenBank/DDBJ databases">
        <title>High-Quality Genome Resource of Clonostachys rosea strain S41 by Oxford Nanopore Long-Read Sequencing.</title>
        <authorList>
            <person name="Wang H."/>
        </authorList>
    </citation>
    <scope>NUCLEOTIDE SEQUENCE</scope>
    <source>
        <strain evidence="2">S41</strain>
    </source>
</reference>
<gene>
    <name evidence="2" type="ORF">IM811_017511</name>
</gene>
<feature type="compositionally biased region" description="Polar residues" evidence="1">
    <location>
        <begin position="554"/>
        <end position="567"/>
    </location>
</feature>
<evidence type="ECO:0000313" key="2">
    <source>
        <dbReference type="EMBL" id="KAF9748006.1"/>
    </source>
</evidence>
<dbReference type="AlphaFoldDB" id="A0A8H7N3X9"/>
<organism evidence="2 3">
    <name type="scientific">Bionectria ochroleuca</name>
    <name type="common">Gliocladium roseum</name>
    <dbReference type="NCBI Taxonomy" id="29856"/>
    <lineage>
        <taxon>Eukaryota</taxon>
        <taxon>Fungi</taxon>
        <taxon>Dikarya</taxon>
        <taxon>Ascomycota</taxon>
        <taxon>Pezizomycotina</taxon>
        <taxon>Sordariomycetes</taxon>
        <taxon>Hypocreomycetidae</taxon>
        <taxon>Hypocreales</taxon>
        <taxon>Bionectriaceae</taxon>
        <taxon>Clonostachys</taxon>
    </lineage>
</organism>
<feature type="region of interest" description="Disordered" evidence="1">
    <location>
        <begin position="462"/>
        <end position="567"/>
    </location>
</feature>
<proteinExistence type="predicted"/>
<comment type="caution">
    <text evidence="2">The sequence shown here is derived from an EMBL/GenBank/DDBJ whole genome shotgun (WGS) entry which is preliminary data.</text>
</comment>
<dbReference type="Proteomes" id="UP000616885">
    <property type="component" value="Unassembled WGS sequence"/>
</dbReference>
<feature type="compositionally biased region" description="Basic and acidic residues" evidence="1">
    <location>
        <begin position="321"/>
        <end position="332"/>
    </location>
</feature>
<evidence type="ECO:0000313" key="3">
    <source>
        <dbReference type="Proteomes" id="UP000616885"/>
    </source>
</evidence>
<feature type="region of interest" description="Disordered" evidence="1">
    <location>
        <begin position="397"/>
        <end position="418"/>
    </location>
</feature>
<feature type="region of interest" description="Disordered" evidence="1">
    <location>
        <begin position="318"/>
        <end position="341"/>
    </location>
</feature>